<dbReference type="RefSeq" id="WP_168083453.1">
    <property type="nucleotide sequence ID" value="NZ_JAAVJI010000003.1"/>
</dbReference>
<feature type="chain" id="PRO_5045814210" description="Lipoprotein" evidence="1">
    <location>
        <begin position="26"/>
        <end position="243"/>
    </location>
</feature>
<accession>A0ABX0YBZ9</accession>
<dbReference type="PROSITE" id="PS51257">
    <property type="entry name" value="PROKAR_LIPOPROTEIN"/>
    <property type="match status" value="1"/>
</dbReference>
<keyword evidence="3" id="KW-1185">Reference proteome</keyword>
<organism evidence="2 3">
    <name type="scientific">Pseudomonas quercus</name>
    <dbReference type="NCBI Taxonomy" id="2722792"/>
    <lineage>
        <taxon>Bacteria</taxon>
        <taxon>Pseudomonadati</taxon>
        <taxon>Pseudomonadota</taxon>
        <taxon>Gammaproteobacteria</taxon>
        <taxon>Pseudomonadales</taxon>
        <taxon>Pseudomonadaceae</taxon>
        <taxon>Pseudomonas</taxon>
    </lineage>
</organism>
<protein>
    <recommendedName>
        <fullName evidence="4">Lipoprotein</fullName>
    </recommendedName>
</protein>
<evidence type="ECO:0008006" key="4">
    <source>
        <dbReference type="Google" id="ProtNLM"/>
    </source>
</evidence>
<gene>
    <name evidence="2" type="ORF">HBH25_08490</name>
</gene>
<name>A0ABX0YBZ9_9PSED</name>
<proteinExistence type="predicted"/>
<feature type="signal peptide" evidence="1">
    <location>
        <begin position="1"/>
        <end position="25"/>
    </location>
</feature>
<dbReference type="Proteomes" id="UP000746535">
    <property type="component" value="Unassembled WGS sequence"/>
</dbReference>
<evidence type="ECO:0000313" key="3">
    <source>
        <dbReference type="Proteomes" id="UP000746535"/>
    </source>
</evidence>
<evidence type="ECO:0000256" key="1">
    <source>
        <dbReference type="SAM" id="SignalP"/>
    </source>
</evidence>
<comment type="caution">
    <text evidence="2">The sequence shown here is derived from an EMBL/GenBank/DDBJ whole genome shotgun (WGS) entry which is preliminary data.</text>
</comment>
<evidence type="ECO:0000313" key="2">
    <source>
        <dbReference type="EMBL" id="NJP00900.1"/>
    </source>
</evidence>
<keyword evidence="1" id="KW-0732">Signal</keyword>
<dbReference type="EMBL" id="JAAVJI010000003">
    <property type="protein sequence ID" value="NJP00900.1"/>
    <property type="molecule type" value="Genomic_DNA"/>
</dbReference>
<sequence length="243" mass="25642">MRTLFLAIPVMATLLAGCASHPVDASGVWVNENAIEAALKGGNLRQALLGMGPTLEWQIDSAASKATSTNGFEVAEGVLATTGKGEWRVDFYGNGAENLALEGKELVQSASDTAAEQRFTRPEPAQAALPPGGAFEHQLYAAYMGGNWTVSEGSGLGTAVRFLPDGHVEGLEGIDRYALCLGGDCAAMSGAFDSIWLQGRDQGAAYILQRTDHQLDIYQAANQAAEGEMPSLRPGAVAWRLTR</sequence>
<reference evidence="2 3" key="1">
    <citation type="submission" date="2020-03" db="EMBL/GenBank/DDBJ databases">
        <authorList>
            <person name="Wang L."/>
            <person name="He N."/>
            <person name="Li Y."/>
            <person name="Fang Y."/>
            <person name="Zhang F."/>
        </authorList>
    </citation>
    <scope>NUCLEOTIDE SEQUENCE [LARGE SCALE GENOMIC DNA]</scope>
    <source>
        <strain evidence="3">hsmgli-8</strain>
    </source>
</reference>